<protein>
    <recommendedName>
        <fullName evidence="4">Glycosyltransferase RgtA/B/C/D-like domain-containing protein</fullName>
    </recommendedName>
</protein>
<organism evidence="2 3">
    <name type="scientific">Candidatus Terrybacteria bacterium RIFCSPHIGHO2_02_41_19</name>
    <dbReference type="NCBI Taxonomy" id="1802364"/>
    <lineage>
        <taxon>Bacteria</taxon>
        <taxon>Candidatus Terryibacteriota</taxon>
    </lineage>
</organism>
<dbReference type="EMBL" id="MHSU01000003">
    <property type="protein sequence ID" value="OHA51480.1"/>
    <property type="molecule type" value="Genomic_DNA"/>
</dbReference>
<feature type="transmembrane region" description="Helical" evidence="1">
    <location>
        <begin position="377"/>
        <end position="397"/>
    </location>
</feature>
<feature type="transmembrane region" description="Helical" evidence="1">
    <location>
        <begin position="12"/>
        <end position="33"/>
    </location>
</feature>
<evidence type="ECO:0000313" key="2">
    <source>
        <dbReference type="EMBL" id="OHA51480.1"/>
    </source>
</evidence>
<feature type="transmembrane region" description="Helical" evidence="1">
    <location>
        <begin position="246"/>
        <end position="262"/>
    </location>
</feature>
<feature type="transmembrane region" description="Helical" evidence="1">
    <location>
        <begin position="316"/>
        <end position="334"/>
    </location>
</feature>
<evidence type="ECO:0000313" key="3">
    <source>
        <dbReference type="Proteomes" id="UP000178646"/>
    </source>
</evidence>
<accession>A0A1G2PT08</accession>
<name>A0A1G2PT08_9BACT</name>
<keyword evidence="1" id="KW-0812">Transmembrane</keyword>
<proteinExistence type="predicted"/>
<keyword evidence="1" id="KW-0472">Membrane</keyword>
<feature type="transmembrane region" description="Helical" evidence="1">
    <location>
        <begin position="222"/>
        <end position="239"/>
    </location>
</feature>
<evidence type="ECO:0000256" key="1">
    <source>
        <dbReference type="SAM" id="Phobius"/>
    </source>
</evidence>
<dbReference type="AlphaFoldDB" id="A0A1G2PT08"/>
<evidence type="ECO:0008006" key="4">
    <source>
        <dbReference type="Google" id="ProtNLM"/>
    </source>
</evidence>
<keyword evidence="1" id="KW-1133">Transmembrane helix</keyword>
<reference evidence="2 3" key="1">
    <citation type="journal article" date="2016" name="Nat. Commun.">
        <title>Thousands of microbial genomes shed light on interconnected biogeochemical processes in an aquifer system.</title>
        <authorList>
            <person name="Anantharaman K."/>
            <person name="Brown C.T."/>
            <person name="Hug L.A."/>
            <person name="Sharon I."/>
            <person name="Castelle C.J."/>
            <person name="Probst A.J."/>
            <person name="Thomas B.C."/>
            <person name="Singh A."/>
            <person name="Wilkins M.J."/>
            <person name="Karaoz U."/>
            <person name="Brodie E.L."/>
            <person name="Williams K.H."/>
            <person name="Hubbard S.S."/>
            <person name="Banfield J.F."/>
        </authorList>
    </citation>
    <scope>NUCLEOTIDE SEQUENCE [LARGE SCALE GENOMIC DNA]</scope>
</reference>
<feature type="transmembrane region" description="Helical" evidence="1">
    <location>
        <begin position="178"/>
        <end position="194"/>
    </location>
</feature>
<feature type="transmembrane region" description="Helical" evidence="1">
    <location>
        <begin position="131"/>
        <end position="148"/>
    </location>
</feature>
<feature type="transmembrane region" description="Helical" evidence="1">
    <location>
        <begin position="346"/>
        <end position="365"/>
    </location>
</feature>
<sequence length="579" mass="66655">MNIFDKIKRNWLILFIALAIGISVGFPELYFIYDTGDKYQGIPLMGTDAEEHYLASMREAYDGRYVLSNTYSIPKNIPLIYPQGGEATTGFISRVSGLGVVRFNMLMKFLSPLLLFLLLYKLVLLIDGRKSVALLSASFIILASNLAARPNEILNFFTPGSGYHPGFNNYFRPINPEISSMMFFGYLVLFYKFIKNPKILFAVFMGVILGASFYFYLFTWTFLLVLTGLFLVFSVVVKKYELAKKISLALATALFLSLPYWLEVKRAVSFSDYQDAALRFGLEPGRNFFFSGSLALISAIMIFLFINYFRGTKKEASIFGAIFALSALIVYNQQIITGKSIQSPHYHFMSTVSMIIVFAVILAWTCFQKISIFKNNFLRALAVFFVIAMLFVNNFNWQMLSYRHTKETAIKRQDYKPVINWLKQNTAEDDIIFSSAPLSTLIPVFTPLNIYPSGFAQYYLLPKNVFKRETFLEIRFAGATSEKANERFLGDLRNKLSYGIYGIRYRKNMPDFEAEKLAEEYAAFYEKNLKETLGEDYYQPDYFIFDQKFKELALSERDIKDVMEQVADIDGRFLVYKMK</sequence>
<feature type="transmembrane region" description="Helical" evidence="1">
    <location>
        <begin position="199"/>
        <end position="216"/>
    </location>
</feature>
<feature type="transmembrane region" description="Helical" evidence="1">
    <location>
        <begin position="288"/>
        <end position="309"/>
    </location>
</feature>
<feature type="transmembrane region" description="Helical" evidence="1">
    <location>
        <begin position="105"/>
        <end position="124"/>
    </location>
</feature>
<dbReference type="Proteomes" id="UP000178646">
    <property type="component" value="Unassembled WGS sequence"/>
</dbReference>
<gene>
    <name evidence="2" type="ORF">A2W59_01275</name>
</gene>
<comment type="caution">
    <text evidence="2">The sequence shown here is derived from an EMBL/GenBank/DDBJ whole genome shotgun (WGS) entry which is preliminary data.</text>
</comment>